<evidence type="ECO:0000313" key="3">
    <source>
        <dbReference type="Proteomes" id="UP000023152"/>
    </source>
</evidence>
<comment type="caution">
    <text evidence="2">The sequence shown here is derived from an EMBL/GenBank/DDBJ whole genome shotgun (WGS) entry which is preliminary data.</text>
</comment>
<protein>
    <submittedName>
        <fullName evidence="2">Uncharacterized protein</fullName>
    </submittedName>
</protein>
<gene>
    <name evidence="2" type="ORF">RFI_19284</name>
</gene>
<feature type="region of interest" description="Disordered" evidence="1">
    <location>
        <begin position="1"/>
        <end position="44"/>
    </location>
</feature>
<feature type="compositionally biased region" description="Acidic residues" evidence="1">
    <location>
        <begin position="1"/>
        <end position="23"/>
    </location>
</feature>
<keyword evidence="3" id="KW-1185">Reference proteome</keyword>
<dbReference type="AlphaFoldDB" id="X6MVJ6"/>
<reference evidence="2 3" key="1">
    <citation type="journal article" date="2013" name="Curr. Biol.">
        <title>The Genome of the Foraminiferan Reticulomyxa filosa.</title>
        <authorList>
            <person name="Glockner G."/>
            <person name="Hulsmann N."/>
            <person name="Schleicher M."/>
            <person name="Noegel A.A."/>
            <person name="Eichinger L."/>
            <person name="Gallinger C."/>
            <person name="Pawlowski J."/>
            <person name="Sierra R."/>
            <person name="Euteneuer U."/>
            <person name="Pillet L."/>
            <person name="Moustafa A."/>
            <person name="Platzer M."/>
            <person name="Groth M."/>
            <person name="Szafranski K."/>
            <person name="Schliwa M."/>
        </authorList>
    </citation>
    <scope>NUCLEOTIDE SEQUENCE [LARGE SCALE GENOMIC DNA]</scope>
</reference>
<dbReference type="EMBL" id="ASPP01015642">
    <property type="protein sequence ID" value="ETO18013.1"/>
    <property type="molecule type" value="Genomic_DNA"/>
</dbReference>
<dbReference type="Proteomes" id="UP000023152">
    <property type="component" value="Unassembled WGS sequence"/>
</dbReference>
<evidence type="ECO:0000256" key="1">
    <source>
        <dbReference type="SAM" id="MobiDB-lite"/>
    </source>
</evidence>
<name>X6MVJ6_RETFI</name>
<proteinExistence type="predicted"/>
<evidence type="ECO:0000313" key="2">
    <source>
        <dbReference type="EMBL" id="ETO18013.1"/>
    </source>
</evidence>
<sequence length="180" mass="20824">MSSLPDEDVSSPDENIILEDELKDDDKQNPNMKVNSVVGNNQKNPETVLESFQKCWKENKSEKDEDKLQDVLSELPTYGIVHQDKHTGYWYVRLSEEWQRESVRLAQLCQNKYKNHSWAKNGCKKAQLWYKLVSNHIKKGSTQQTNNLCLSHTQDPTIQWITPPATAGTFQKKKKILGVH</sequence>
<organism evidence="2 3">
    <name type="scientific">Reticulomyxa filosa</name>
    <dbReference type="NCBI Taxonomy" id="46433"/>
    <lineage>
        <taxon>Eukaryota</taxon>
        <taxon>Sar</taxon>
        <taxon>Rhizaria</taxon>
        <taxon>Retaria</taxon>
        <taxon>Foraminifera</taxon>
        <taxon>Monothalamids</taxon>
        <taxon>Reticulomyxidae</taxon>
        <taxon>Reticulomyxa</taxon>
    </lineage>
</organism>
<feature type="compositionally biased region" description="Polar residues" evidence="1">
    <location>
        <begin position="29"/>
        <end position="44"/>
    </location>
</feature>
<accession>X6MVJ6</accession>